<protein>
    <submittedName>
        <fullName evidence="5">Trans-aconitate methyltransferase 2</fullName>
    </submittedName>
</protein>
<dbReference type="GeneID" id="4837522"/>
<dbReference type="Pfam" id="PF08241">
    <property type="entry name" value="Methyltransf_11"/>
    <property type="match status" value="1"/>
</dbReference>
<dbReference type="RefSeq" id="XP_001383207.1">
    <property type="nucleotide sequence ID" value="XM_001383170.1"/>
</dbReference>
<dbReference type="InParanoid" id="A3LQB0"/>
<dbReference type="PANTHER" id="PTHR44942">
    <property type="entry name" value="METHYLTRANSF_11 DOMAIN-CONTAINING PROTEIN"/>
    <property type="match status" value="1"/>
</dbReference>
<dbReference type="Proteomes" id="UP000002258">
    <property type="component" value="Chromosome 2"/>
</dbReference>
<dbReference type="InterPro" id="IPR013216">
    <property type="entry name" value="Methyltransf_11"/>
</dbReference>
<accession>A3LQB0</accession>
<dbReference type="eggNOG" id="KOG3010">
    <property type="taxonomic scope" value="Eukaryota"/>
</dbReference>
<evidence type="ECO:0000256" key="2">
    <source>
        <dbReference type="ARBA" id="ARBA00022603"/>
    </source>
</evidence>
<comment type="similarity">
    <text evidence="1">Belongs to the methyltransferase superfamily.</text>
</comment>
<gene>
    <name evidence="5" type="primary">TMT2</name>
    <name evidence="5" type="ORF">PICST_35256</name>
</gene>
<dbReference type="InterPro" id="IPR051052">
    <property type="entry name" value="Diverse_substrate_MTase"/>
</dbReference>
<dbReference type="PANTHER" id="PTHR44942:SF4">
    <property type="entry name" value="METHYLTRANSFERASE TYPE 11 DOMAIN-CONTAINING PROTEIN"/>
    <property type="match status" value="1"/>
</dbReference>
<dbReference type="Gene3D" id="3.40.50.150">
    <property type="entry name" value="Vaccinia Virus protein VP39"/>
    <property type="match status" value="1"/>
</dbReference>
<dbReference type="OMA" id="FRPHYPP"/>
<name>A3LQB0_PICST</name>
<sequence length="318" mass="36685">MSTFSKANFKTLNYKSFRPHYPPSFYKLLFNYVTKGDLTKLPIDKAIDLGCGTGVATYPLLNSSEHVIGLDLSPKMIQTADSLISERMEQLGISDQSRITFKTGAVEDFVYQEPREIPNESVNLITAAQCIHWFRDYNAFFKNSAQLLKKGGTLAYWFYVDPVIVDFRGPYKGDKAHVLSRTWQLYNKYIYEDANFVGPHWEQPGRTIIKNFTVEVNKHIPSELYDNVVINTFLPNSTDNKTPSEKDLNLSKLDITLEDYLNYLRTYSGYHNFQDATGDKVNVFELLLKDFETELGFDRNTTKVDLVWRTGYTFITKK</sequence>
<proteinExistence type="inferred from homology"/>
<keyword evidence="3 5" id="KW-0808">Transferase</keyword>
<dbReference type="SUPFAM" id="SSF53335">
    <property type="entry name" value="S-adenosyl-L-methionine-dependent methyltransferases"/>
    <property type="match status" value="1"/>
</dbReference>
<evidence type="ECO:0000259" key="4">
    <source>
        <dbReference type="Pfam" id="PF08241"/>
    </source>
</evidence>
<dbReference type="GO" id="GO:0008757">
    <property type="term" value="F:S-adenosylmethionine-dependent methyltransferase activity"/>
    <property type="evidence" value="ECO:0007669"/>
    <property type="project" value="InterPro"/>
</dbReference>
<keyword evidence="2 5" id="KW-0489">Methyltransferase</keyword>
<feature type="domain" description="Methyltransferase type 11" evidence="4">
    <location>
        <begin position="48"/>
        <end position="155"/>
    </location>
</feature>
<dbReference type="KEGG" id="pic:PICST_35256"/>
<evidence type="ECO:0000313" key="5">
    <source>
        <dbReference type="EMBL" id="ABN65178.1"/>
    </source>
</evidence>
<dbReference type="InterPro" id="IPR029063">
    <property type="entry name" value="SAM-dependent_MTases_sf"/>
</dbReference>
<dbReference type="GO" id="GO:0032259">
    <property type="term" value="P:methylation"/>
    <property type="evidence" value="ECO:0007669"/>
    <property type="project" value="UniProtKB-KW"/>
</dbReference>
<evidence type="ECO:0000256" key="3">
    <source>
        <dbReference type="ARBA" id="ARBA00022679"/>
    </source>
</evidence>
<dbReference type="AlphaFoldDB" id="A3LQB0"/>
<dbReference type="OrthoDB" id="10027013at2759"/>
<evidence type="ECO:0000313" key="6">
    <source>
        <dbReference type="Proteomes" id="UP000002258"/>
    </source>
</evidence>
<dbReference type="EMBL" id="CP000496">
    <property type="protein sequence ID" value="ABN65178.1"/>
    <property type="molecule type" value="Genomic_DNA"/>
</dbReference>
<evidence type="ECO:0000256" key="1">
    <source>
        <dbReference type="ARBA" id="ARBA00008361"/>
    </source>
</evidence>
<dbReference type="STRING" id="322104.A3LQB0"/>
<organism evidence="5 6">
    <name type="scientific">Scheffersomyces stipitis (strain ATCC 58785 / CBS 6054 / NBRC 10063 / NRRL Y-11545)</name>
    <name type="common">Yeast</name>
    <name type="synonym">Pichia stipitis</name>
    <dbReference type="NCBI Taxonomy" id="322104"/>
    <lineage>
        <taxon>Eukaryota</taxon>
        <taxon>Fungi</taxon>
        <taxon>Dikarya</taxon>
        <taxon>Ascomycota</taxon>
        <taxon>Saccharomycotina</taxon>
        <taxon>Pichiomycetes</taxon>
        <taxon>Debaryomycetaceae</taxon>
        <taxon>Scheffersomyces</taxon>
    </lineage>
</organism>
<dbReference type="CDD" id="cd02440">
    <property type="entry name" value="AdoMet_MTases"/>
    <property type="match status" value="1"/>
</dbReference>
<keyword evidence="6" id="KW-1185">Reference proteome</keyword>
<dbReference type="HOGENOM" id="CLU_049344_1_2_1"/>
<reference evidence="5 6" key="1">
    <citation type="journal article" date="2007" name="Nat. Biotechnol.">
        <title>Genome sequence of the lignocellulose-bioconverting and xylose-fermenting yeast Pichia stipitis.</title>
        <authorList>
            <person name="Jeffries T.W."/>
            <person name="Grigoriev I.V."/>
            <person name="Grimwood J."/>
            <person name="Laplaza J.M."/>
            <person name="Aerts A."/>
            <person name="Salamov A."/>
            <person name="Schmutz J."/>
            <person name="Lindquist E."/>
            <person name="Dehal P."/>
            <person name="Shapiro H."/>
            <person name="Jin Y.S."/>
            <person name="Passoth V."/>
            <person name="Richardson P.M."/>
        </authorList>
    </citation>
    <scope>NUCLEOTIDE SEQUENCE [LARGE SCALE GENOMIC DNA]</scope>
    <source>
        <strain evidence="6">ATCC 58785 / CBS 6054 / NBRC 10063 / NRRL Y-11545</strain>
    </source>
</reference>